<dbReference type="AlphaFoldDB" id="A0A2P2P3D4"/>
<organism evidence="1">
    <name type="scientific">Rhizophora mucronata</name>
    <name type="common">Asiatic mangrove</name>
    <dbReference type="NCBI Taxonomy" id="61149"/>
    <lineage>
        <taxon>Eukaryota</taxon>
        <taxon>Viridiplantae</taxon>
        <taxon>Streptophyta</taxon>
        <taxon>Embryophyta</taxon>
        <taxon>Tracheophyta</taxon>
        <taxon>Spermatophyta</taxon>
        <taxon>Magnoliopsida</taxon>
        <taxon>eudicotyledons</taxon>
        <taxon>Gunneridae</taxon>
        <taxon>Pentapetalae</taxon>
        <taxon>rosids</taxon>
        <taxon>fabids</taxon>
        <taxon>Malpighiales</taxon>
        <taxon>Rhizophoraceae</taxon>
        <taxon>Rhizophora</taxon>
    </lineage>
</organism>
<accession>A0A2P2P3D4</accession>
<name>A0A2P2P3D4_RHIMU</name>
<sequence>MKINFLKLAAHRFAVCLP</sequence>
<protein>
    <submittedName>
        <fullName evidence="1">Uncharacterized protein</fullName>
    </submittedName>
</protein>
<reference evidence="1" key="1">
    <citation type="submission" date="2018-02" db="EMBL/GenBank/DDBJ databases">
        <title>Rhizophora mucronata_Transcriptome.</title>
        <authorList>
            <person name="Meera S.P."/>
            <person name="Sreeshan A."/>
            <person name="Augustine A."/>
        </authorList>
    </citation>
    <scope>NUCLEOTIDE SEQUENCE</scope>
    <source>
        <tissue evidence="1">Leaf</tissue>
    </source>
</reference>
<evidence type="ECO:0000313" key="1">
    <source>
        <dbReference type="EMBL" id="MBX49230.1"/>
    </source>
</evidence>
<proteinExistence type="predicted"/>
<dbReference type="EMBL" id="GGEC01068746">
    <property type="protein sequence ID" value="MBX49230.1"/>
    <property type="molecule type" value="Transcribed_RNA"/>
</dbReference>